<reference evidence="2" key="2">
    <citation type="submission" date="2015-04" db="EMBL/GenBank/DDBJ databases">
        <title>The complete genome sequence of Erythrobacter sp. s21-N3.</title>
        <authorList>
            <person name="Zhuang L."/>
            <person name="Liu Y."/>
            <person name="Shao Z."/>
        </authorList>
    </citation>
    <scope>NUCLEOTIDE SEQUENCE [LARGE SCALE GENOMIC DNA]</scope>
    <source>
        <strain evidence="2">s21-N3</strain>
    </source>
</reference>
<reference evidence="1 2" key="1">
    <citation type="journal article" date="2015" name="Int. J. Syst. Evol. Microbiol.">
        <title>Erythrobacter atlanticus sp. nov., a bacterium from ocean sediment able to degrade polycyclic aromatic hydrocarbons.</title>
        <authorList>
            <person name="Zhuang L."/>
            <person name="Liu Y."/>
            <person name="Wang L."/>
            <person name="Wang W."/>
            <person name="Shao Z."/>
        </authorList>
    </citation>
    <scope>NUCLEOTIDE SEQUENCE [LARGE SCALE GENOMIC DNA]</scope>
    <source>
        <strain evidence="2">s21-N3</strain>
    </source>
</reference>
<organism evidence="1 2">
    <name type="scientific">Aurantiacibacter atlanticus</name>
    <dbReference type="NCBI Taxonomy" id="1648404"/>
    <lineage>
        <taxon>Bacteria</taxon>
        <taxon>Pseudomonadati</taxon>
        <taxon>Pseudomonadota</taxon>
        <taxon>Alphaproteobacteria</taxon>
        <taxon>Sphingomonadales</taxon>
        <taxon>Erythrobacteraceae</taxon>
        <taxon>Aurantiacibacter</taxon>
    </lineage>
</organism>
<accession>A0A0H4VEV1</accession>
<dbReference type="KEGG" id="ery:CP97_05720"/>
<gene>
    <name evidence="1" type="ORF">CP97_05720</name>
</gene>
<dbReference type="Proteomes" id="UP000059113">
    <property type="component" value="Chromosome"/>
</dbReference>
<name>A0A0H4VEV1_9SPHN</name>
<evidence type="ECO:0000313" key="2">
    <source>
        <dbReference type="Proteomes" id="UP000059113"/>
    </source>
</evidence>
<proteinExistence type="predicted"/>
<keyword evidence="2" id="KW-1185">Reference proteome</keyword>
<evidence type="ECO:0000313" key="1">
    <source>
        <dbReference type="EMBL" id="AKQ41634.2"/>
    </source>
</evidence>
<sequence length="46" mass="5416">MQRDARERQIFLPNWISQKCLAEFMYIARLHIIQTAWPDGGGDLLI</sequence>
<dbReference type="EMBL" id="CP011310">
    <property type="protein sequence ID" value="AKQ41634.2"/>
    <property type="molecule type" value="Genomic_DNA"/>
</dbReference>
<dbReference type="AlphaFoldDB" id="A0A0H4VEV1"/>
<protein>
    <submittedName>
        <fullName evidence="1">Uncharacterized protein</fullName>
    </submittedName>
</protein>